<feature type="compositionally biased region" description="Polar residues" evidence="2">
    <location>
        <begin position="71"/>
        <end position="93"/>
    </location>
</feature>
<dbReference type="Proteomes" id="UP000327085">
    <property type="component" value="Chromosome 1"/>
</dbReference>
<protein>
    <submittedName>
        <fullName evidence="4">PREDICTED: Histidine</fullName>
    </submittedName>
</protein>
<evidence type="ECO:0000256" key="2">
    <source>
        <dbReference type="SAM" id="MobiDB-lite"/>
    </source>
</evidence>
<dbReference type="InterPro" id="IPR001878">
    <property type="entry name" value="Znf_CCHC"/>
</dbReference>
<dbReference type="NCBIfam" id="NF047352">
    <property type="entry name" value="P_loop_sacsin"/>
    <property type="match status" value="1"/>
</dbReference>
<reference evidence="5" key="1">
    <citation type="journal article" date="2020" name="Plant J.">
        <title>Transposons played a major role in the diversification between the closely related almond and peach genomes: results from the almond genome sequence.</title>
        <authorList>
            <person name="Alioto T."/>
            <person name="Alexiou K.G."/>
            <person name="Bardil A."/>
            <person name="Barteri F."/>
            <person name="Castanera R."/>
            <person name="Cruz F."/>
            <person name="Dhingra A."/>
            <person name="Duval H."/>
            <person name="Fernandez I Marti A."/>
            <person name="Frias L."/>
            <person name="Galan B."/>
            <person name="Garcia J.L."/>
            <person name="Howad W."/>
            <person name="Gomez-Garrido J."/>
            <person name="Gut M."/>
            <person name="Julca I."/>
            <person name="Morata J."/>
            <person name="Puigdomenech P."/>
            <person name="Ribeca P."/>
            <person name="Rubio Cabetas M.J."/>
            <person name="Vlasova A."/>
            <person name="Wirthensohn M."/>
            <person name="Garcia-Mas J."/>
            <person name="Gabaldon T."/>
            <person name="Casacuberta J.M."/>
            <person name="Arus P."/>
        </authorList>
    </citation>
    <scope>NUCLEOTIDE SEQUENCE [LARGE SCALE GENOMIC DNA]</scope>
    <source>
        <strain evidence="5">cv. Texas</strain>
    </source>
</reference>
<keyword evidence="1" id="KW-0863">Zinc-finger</keyword>
<dbReference type="Pfam" id="PF13020">
    <property type="entry name" value="NOV_C"/>
    <property type="match status" value="1"/>
</dbReference>
<dbReference type="SUPFAM" id="SSF55874">
    <property type="entry name" value="ATPase domain of HSP90 chaperone/DNA topoisomerase II/histidine kinase"/>
    <property type="match status" value="1"/>
</dbReference>
<dbReference type="PROSITE" id="PS50158">
    <property type="entry name" value="ZF_CCHC"/>
    <property type="match status" value="1"/>
</dbReference>
<evidence type="ECO:0000313" key="4">
    <source>
        <dbReference type="EMBL" id="VVA25488.1"/>
    </source>
</evidence>
<keyword evidence="1" id="KW-0479">Metal-binding</keyword>
<dbReference type="InterPro" id="IPR058210">
    <property type="entry name" value="SACS/Nov_dom"/>
</dbReference>
<gene>
    <name evidence="4" type="ORF">ALMOND_2B026504</name>
</gene>
<evidence type="ECO:0000259" key="3">
    <source>
        <dbReference type="PROSITE" id="PS50158"/>
    </source>
</evidence>
<dbReference type="PANTHER" id="PTHR32387:SF0">
    <property type="entry name" value="PROTEIN NO VEIN"/>
    <property type="match status" value="1"/>
</dbReference>
<feature type="compositionally biased region" description="Basic and acidic residues" evidence="2">
    <location>
        <begin position="393"/>
        <end position="402"/>
    </location>
</feature>
<feature type="compositionally biased region" description="Polar residues" evidence="2">
    <location>
        <begin position="101"/>
        <end position="119"/>
    </location>
</feature>
<dbReference type="GO" id="GO:0003676">
    <property type="term" value="F:nucleic acid binding"/>
    <property type="evidence" value="ECO:0007669"/>
    <property type="project" value="InterPro"/>
</dbReference>
<dbReference type="InterPro" id="IPR036875">
    <property type="entry name" value="Znf_CCHC_sf"/>
</dbReference>
<dbReference type="FunCoup" id="A0A5E4FIK4">
    <property type="interactions" value="360"/>
</dbReference>
<sequence length="2908" mass="326675">MFGHPHHFRSPSGGPRQQPPPLQHPYPQPLNPNFSLQNQNQNQNSTNSSYILPPNPAFPSHPVLNPYPAFPTQNPNFTPQQLPNSSFRPQTLPENPRPNVDPQQLSNSAFSPQSLSDNPNVGPLQHPSNSAFWPKEMLERIDGAAEKARAELVAAGRSVSAWKVLESALLMLKVDAWSSLMLPMYQVPSLHRLMLTEGRINAYIHCFVGVRKITSLYDLELAICKNENIQQFEELGLGPLLLHPLVLHYFQVSSDTTEVFKITSEEIVFLLIGFQTHKREVTDDSVEEFLDFIVKRRSVASKEKLGIRICSLGVHVSYILEAKKLERAALRKSKKELRAWRSRKKPPIFSTLKKRPDKHFCAISQQAELFSVVHKDFCVKQDRFVPSSSKHGGNRDYSHEEDDKNNDDAIGSQVNFSSQSAKISERASSCINLSAIEERCWLESTHISPVSGSQKHNEGNGSVKKKRKYGNLSSPISVPIKLRKSDKVDRDVLPTKNGCGTEEFSDVHIIDLSITDTLLRMFVTTWKEACQEQPVAKVLWSMLRSYNTHYKKSKTIMSMFYSYPLIGLLNVANYSKQVSSIKFGMWDSMYDTFQSIGQHWLTNTCTHKCSEYLSTDVEPSIKDAVRVSTEHNTEHTLTCMEQDQQYYPRRERVRSRRKVLQTSQKNNIHKGLSGGSPSESKVCFLCGQAGHVCKDCSQLQQAVSSLAPQNPQKLVRYPAQSYTSVQLLPVEAQPQQSTDKVPMPQKSRCGPVGRGQVFRVTGGEAMEEKVNAVINDFTGVSVEDIIRKVATFFESDHGMPINGKTIQEKMFIFFRKLCNCELWLVEEFCVKEFRCLGFGEFLIFLEKYSCLLPHELCKFLTGDGNGKCPLEVCMPQDHLVVLVSQALNSLWEDEKITKLNIPLLLRKQFPSIGFQTIENGSVEDFLSLVGKHKNTAISKRVLFSMTLCGTSYGMESPEHCKNDTFRSTLVNANIGQTAETHESVTSKDAIKILLRGPMMSDLNLWAHWDLLFAPYLGTLVPWLLNEVNTDELLCLVTKDGKVIRLDHSSTVDAFLEAVLQGSSFQTAVKMLSLFALFGGEKHVPVSLLKLHVQHAFEVILKNYVDNMEIHGNKNFLSQGEALCGQQMIGEGSTSKFCNELHRDVTQMNTGEPVLSRFIIDCLGYLPAEFRSFAADVLLSGMRSIFKHAASAILSECNQTEQRLMIHEVGLSLGIVEWIHDYNEFCSYDTTDLFMSGATCFNAVRYETGSGSKYMQDVSDTLAASEGSIGASVGVDEQKGECTEPCIKISGAEASEARISSGSKHSTELNELEDAVLVIESIRRDEFGLDSSLSNVGSSILKKQHARLGRALHCLSEELYSQDSHFLLELVQNADDNIYPTNVEPTLTFILQESGIVVLNNERGFSAQNIRALCDVGNSTKKGSKAGYIGQKGIGFKSVFRVTDAPEIHSNGFHIKFDISEGQIGLILPTVVPPRSIHLFSSLASSDNDKADWNCWNTCIVLPFRSILSDRTVMKSVINMFSDLHPSLLLFLHRLQCIKFRNLLDDTLTVMRKDIVGDGIVKISHGKEKMTWFVVSQKLQADFIRGDVQTTEISIAFTLKESDNGDYCPDIAPQPVFAFLPLRTYGLKFILQGDFVLPLSREEVNGDSPWNQWLLSEFPGLFVNAERSFCALPCFKENPGRAVTAYMSFVPLVGDVHGFFSSLPRLIISKLRVSNCLLLEGGNNEWVPPCRVLRGWNKQARLLLPDDLLQEHLGLGFLDKNIVVPDPLARVLGIVDYGPKVLLQIVDSLCHTQNGLKSMGESWLASWLSSLYAMSFNSSVEASFDSGVEMEFIENLRKIPFIPLSDGTYVAVDKGPIWLHFDALKTGFEGQHGLESFPDLYANLQIVSPSFLFASCADVSYMNVTTVEKVTSMLRRIGVQQLSAHEIIKVRILPAISDGRITDRDKNLMTDYICFVMVHLQSSCYNCRVEKEYIISELRNKAYILTNNGFKRPAEASVHFSAAFGNPVDINNLINGVDMVWHEVDISYLKHPTTRSLPNGLMKWREFFQKIGITDFVKVVQVEKGINSLSDSFLKKLFWDKDSISLGLNATDWESPELVQLLSLLSRENNKKGCEYLLEVLDTLWDDCYSDKTTGYCTSKSVADRQPFRSSFISCICDAQWVVSTMDDELHYPKDLYHNCDPVRSILGTSAPFSVPKVRSGKFASDIGFKTRVSLGDVFEILKLWRWENPFRASLAQMFKIYSLIWNEMAPSNQRITDEFHPGPFIFVPYESSFSHEDVVSGIFLSPEEVYWDDSTSFVNHIKGIRPQYSSTGINHIPLNKMLSNFYPGLHDFFVGGCGVHEIPALRSYLRVLLDLSNIALPSQAANAVFQVFLKWTDGLKSGLSAEDIVYLKDSLTNIECTVLPTVQDKWVSLHPSFGHVFWCDDIELRKQFMHLDDVDFLYFGELSNADVEMLFKKVSILLKALGIPALSEAVTREAIFYGLADCSTKAALMDWALPYVQRYLQSVHPDKYAQLKQSGFDILNRLQVVVVEKLFYQNVIKSSGRKSNKRLRCSCLLQGSNLYTTQEPDSHALFVELSRLFFDGNPELHLANFLHMITIMAESGSTQEQTEFFILNSQKVPKLSGEESVWSLSSVTSLTDNYKSLPKSFTFTEVNEKNSWESKRKVINWPPIDWKTAPGFGCTDANLSKTQAPVAHSVSVDINWTIEDDSAMTSAALVLPGSDDLQEHSGYACNETGNGMHTEFDPINVGFVSDSPDLGSFPNFSKRDQPRYGTSSGRDAMLTGRLGELVAFKYLISKAGKSVVKWVNECNETGLPYDIVVGEKEDSTEFIEVKATQSPRKDWFHISMREWQFAVDKGEAFSILHVILLGNNAAKVSVYKNPVQLCMLGKLKLHLMMPKQQNELFLLS</sequence>
<evidence type="ECO:0000313" key="5">
    <source>
        <dbReference type="Proteomes" id="UP000327085"/>
    </source>
</evidence>
<dbReference type="PANTHER" id="PTHR32387">
    <property type="entry name" value="WU:FJ29H11"/>
    <property type="match status" value="1"/>
</dbReference>
<feature type="compositionally biased region" description="Pro residues" evidence="2">
    <location>
        <begin position="17"/>
        <end position="30"/>
    </location>
</feature>
<accession>A0A5E4FIK4</accession>
<dbReference type="GO" id="GO:0009793">
    <property type="term" value="P:embryo development ending in seed dormancy"/>
    <property type="evidence" value="ECO:0007669"/>
    <property type="project" value="TreeGrafter"/>
</dbReference>
<dbReference type="GO" id="GO:0005634">
    <property type="term" value="C:nucleus"/>
    <property type="evidence" value="ECO:0007669"/>
    <property type="project" value="TreeGrafter"/>
</dbReference>
<dbReference type="Gene3D" id="3.30.565.10">
    <property type="entry name" value="Histidine kinase-like ATPase, C-terminal domain"/>
    <property type="match status" value="1"/>
</dbReference>
<dbReference type="SUPFAM" id="SSF57756">
    <property type="entry name" value="Retrovirus zinc finger-like domains"/>
    <property type="match status" value="1"/>
</dbReference>
<feature type="region of interest" description="Disordered" evidence="2">
    <location>
        <begin position="449"/>
        <end position="470"/>
    </location>
</feature>
<dbReference type="OMA" id="ICRTEGS"/>
<name>A0A5E4FIK4_PRUDU</name>
<feature type="region of interest" description="Disordered" evidence="2">
    <location>
        <begin position="1"/>
        <end position="129"/>
    </location>
</feature>
<feature type="region of interest" description="Disordered" evidence="2">
    <location>
        <begin position="387"/>
        <end position="412"/>
    </location>
</feature>
<dbReference type="EMBL" id="CABIKO010000094">
    <property type="protein sequence ID" value="VVA25488.1"/>
    <property type="molecule type" value="Genomic_DNA"/>
</dbReference>
<feature type="compositionally biased region" description="Low complexity" evidence="2">
    <location>
        <begin position="31"/>
        <end position="49"/>
    </location>
</feature>
<evidence type="ECO:0000256" key="1">
    <source>
        <dbReference type="PROSITE-ProRule" id="PRU00047"/>
    </source>
</evidence>
<dbReference type="InParanoid" id="A0A5E4FIK4"/>
<dbReference type="GO" id="GO:0008270">
    <property type="term" value="F:zinc ion binding"/>
    <property type="evidence" value="ECO:0007669"/>
    <property type="project" value="UniProtKB-KW"/>
</dbReference>
<keyword evidence="1" id="KW-0862">Zinc</keyword>
<dbReference type="InterPro" id="IPR024975">
    <property type="entry name" value="NOV_C"/>
</dbReference>
<dbReference type="InterPro" id="IPR036890">
    <property type="entry name" value="HATPase_C_sf"/>
</dbReference>
<organism evidence="4 5">
    <name type="scientific">Prunus dulcis</name>
    <name type="common">Almond</name>
    <name type="synonym">Amygdalus dulcis</name>
    <dbReference type="NCBI Taxonomy" id="3755"/>
    <lineage>
        <taxon>Eukaryota</taxon>
        <taxon>Viridiplantae</taxon>
        <taxon>Streptophyta</taxon>
        <taxon>Embryophyta</taxon>
        <taxon>Tracheophyta</taxon>
        <taxon>Spermatophyta</taxon>
        <taxon>Magnoliopsida</taxon>
        <taxon>eudicotyledons</taxon>
        <taxon>Gunneridae</taxon>
        <taxon>Pentapetalae</taxon>
        <taxon>rosids</taxon>
        <taxon>fabids</taxon>
        <taxon>Rosales</taxon>
        <taxon>Rosaceae</taxon>
        <taxon>Amygdaloideae</taxon>
        <taxon>Amygdaleae</taxon>
        <taxon>Prunus</taxon>
    </lineage>
</organism>
<dbReference type="GO" id="GO:0010305">
    <property type="term" value="P:leaf vascular tissue pattern formation"/>
    <property type="evidence" value="ECO:0007669"/>
    <property type="project" value="TreeGrafter"/>
</dbReference>
<dbReference type="GO" id="GO:0048364">
    <property type="term" value="P:root development"/>
    <property type="evidence" value="ECO:0007669"/>
    <property type="project" value="TreeGrafter"/>
</dbReference>
<dbReference type="Pfam" id="PF25794">
    <property type="entry name" value="SACS"/>
    <property type="match status" value="1"/>
</dbReference>
<feature type="domain" description="CCHC-type" evidence="3">
    <location>
        <begin position="683"/>
        <end position="698"/>
    </location>
</feature>
<dbReference type="Gramene" id="VVA25488">
    <property type="protein sequence ID" value="VVA25488"/>
    <property type="gene ID" value="Prudul26B026504"/>
</dbReference>
<dbReference type="InterPro" id="IPR052957">
    <property type="entry name" value="Auxin_embryo_med"/>
</dbReference>
<proteinExistence type="predicted"/>